<dbReference type="PANTHER" id="PTHR24340:SF35">
    <property type="entry name" value="HGTX, ISOFORM C"/>
    <property type="match status" value="1"/>
</dbReference>
<dbReference type="GO" id="GO:0005634">
    <property type="term" value="C:nucleus"/>
    <property type="evidence" value="ECO:0007669"/>
    <property type="project" value="UniProtKB-SubCell"/>
</dbReference>
<dbReference type="OrthoDB" id="6159439at2759"/>
<dbReference type="GO" id="GO:0000978">
    <property type="term" value="F:RNA polymerase II cis-regulatory region sequence-specific DNA binding"/>
    <property type="evidence" value="ECO:0007669"/>
    <property type="project" value="TreeGrafter"/>
</dbReference>
<reference evidence="9 10" key="1">
    <citation type="submission" date="2015-04" db="EMBL/GenBank/DDBJ databases">
        <authorList>
            <person name="Syromyatnikov M.Y."/>
            <person name="Popov V.N."/>
        </authorList>
    </citation>
    <scope>NUCLEOTIDE SEQUENCE [LARGE SCALE GENOMIC DNA]</scope>
</reference>
<dbReference type="STRING" id="568069.A0A1J1IGD2"/>
<dbReference type="InterPro" id="IPR000047">
    <property type="entry name" value="HTH_motif"/>
</dbReference>
<feature type="compositionally biased region" description="Polar residues" evidence="7">
    <location>
        <begin position="191"/>
        <end position="208"/>
    </location>
</feature>
<feature type="region of interest" description="Disordered" evidence="7">
    <location>
        <begin position="190"/>
        <end position="219"/>
    </location>
</feature>
<sequence length="426" mass="47290">TPGFLGSNGSFGFTNFNSFDQCDPSGLNFPHGFRHNKSPVNLYLANSNSPSTNCEAGESFCYQNNNNNNNNNNVHLNKNLHESVHKNYSEVNSRENSPREIFRLDSPGKRAGTCSPEESSRSYSSQKNDDVGSHSPLHNHNNDSLGSQSPENLSSKSQQQQNNQKLTEMLDHKLQLSFLGPPLAALHSMTEMKSQNSPQTSQHSQGPSNPHGIDSILSRPTPVTSAQLNALGGAMPRFSIAAAAANMAQYLSQNQGAQMKSNHSVLGDRTHLYWPGLQGLVANPMAWRDRLGSMSASLSQTHHNQDKDGKKKHTRPTFSGQQIFALEKTFEQTKYLAGPERAKLAYALGMTESQVKVWFQNRRTKWRKRHAAELATAKRKQEELGDGDGENDGDCSEPLDDSDAESIDLVENHPRKRCRMDDDMRQ</sequence>
<feature type="region of interest" description="Disordered" evidence="7">
    <location>
        <begin position="370"/>
        <end position="426"/>
    </location>
</feature>
<organism evidence="9 10">
    <name type="scientific">Clunio marinus</name>
    <dbReference type="NCBI Taxonomy" id="568069"/>
    <lineage>
        <taxon>Eukaryota</taxon>
        <taxon>Metazoa</taxon>
        <taxon>Ecdysozoa</taxon>
        <taxon>Arthropoda</taxon>
        <taxon>Hexapoda</taxon>
        <taxon>Insecta</taxon>
        <taxon>Pterygota</taxon>
        <taxon>Neoptera</taxon>
        <taxon>Endopterygota</taxon>
        <taxon>Diptera</taxon>
        <taxon>Nematocera</taxon>
        <taxon>Chironomoidea</taxon>
        <taxon>Chironomidae</taxon>
        <taxon>Clunio</taxon>
    </lineage>
</organism>
<keyword evidence="4 5" id="KW-0539">Nucleus</keyword>
<evidence type="ECO:0000256" key="4">
    <source>
        <dbReference type="ARBA" id="ARBA00023242"/>
    </source>
</evidence>
<dbReference type="SUPFAM" id="SSF46689">
    <property type="entry name" value="Homeodomain-like"/>
    <property type="match status" value="1"/>
</dbReference>
<dbReference type="PANTHER" id="PTHR24340">
    <property type="entry name" value="HOMEOBOX PROTEIN NKX"/>
    <property type="match status" value="1"/>
</dbReference>
<feature type="region of interest" description="Disordered" evidence="7">
    <location>
        <begin position="296"/>
        <end position="315"/>
    </location>
</feature>
<dbReference type="InterPro" id="IPR009057">
    <property type="entry name" value="Homeodomain-like_sf"/>
</dbReference>
<evidence type="ECO:0000313" key="9">
    <source>
        <dbReference type="EMBL" id="CRK99319.1"/>
    </source>
</evidence>
<evidence type="ECO:0000256" key="2">
    <source>
        <dbReference type="ARBA" id="ARBA00023125"/>
    </source>
</evidence>
<feature type="compositionally biased region" description="Basic and acidic residues" evidence="7">
    <location>
        <begin position="87"/>
        <end position="108"/>
    </location>
</feature>
<feature type="DNA-binding region" description="Homeobox" evidence="5">
    <location>
        <begin position="311"/>
        <end position="370"/>
    </location>
</feature>
<proteinExistence type="predicted"/>
<dbReference type="GO" id="GO:0030154">
    <property type="term" value="P:cell differentiation"/>
    <property type="evidence" value="ECO:0007669"/>
    <property type="project" value="TreeGrafter"/>
</dbReference>
<dbReference type="PRINTS" id="PR00024">
    <property type="entry name" value="HOMEOBOX"/>
</dbReference>
<comment type="subcellular location">
    <subcellularLocation>
        <location evidence="1 5 6">Nucleus</location>
    </subcellularLocation>
</comment>
<feature type="compositionally biased region" description="Low complexity" evidence="7">
    <location>
        <begin position="152"/>
        <end position="164"/>
    </location>
</feature>
<dbReference type="AlphaFoldDB" id="A0A1J1IGD2"/>
<dbReference type="InterPro" id="IPR017970">
    <property type="entry name" value="Homeobox_CS"/>
</dbReference>
<evidence type="ECO:0000259" key="8">
    <source>
        <dbReference type="PROSITE" id="PS50071"/>
    </source>
</evidence>
<dbReference type="SMART" id="SM00389">
    <property type="entry name" value="HOX"/>
    <property type="match status" value="1"/>
</dbReference>
<dbReference type="InterPro" id="IPR050394">
    <property type="entry name" value="Homeobox_NK-like"/>
</dbReference>
<evidence type="ECO:0000256" key="6">
    <source>
        <dbReference type="RuleBase" id="RU000682"/>
    </source>
</evidence>
<evidence type="ECO:0000313" key="10">
    <source>
        <dbReference type="Proteomes" id="UP000183832"/>
    </source>
</evidence>
<protein>
    <submittedName>
        <fullName evidence="9">CLUMA_CG012601, isoform A</fullName>
    </submittedName>
</protein>
<keyword evidence="10" id="KW-1185">Reference proteome</keyword>
<dbReference type="Proteomes" id="UP000183832">
    <property type="component" value="Unassembled WGS sequence"/>
</dbReference>
<dbReference type="EMBL" id="CVRI01000050">
    <property type="protein sequence ID" value="CRK99319.1"/>
    <property type="molecule type" value="Genomic_DNA"/>
</dbReference>
<dbReference type="PROSITE" id="PS50071">
    <property type="entry name" value="HOMEOBOX_2"/>
    <property type="match status" value="1"/>
</dbReference>
<feature type="compositionally biased region" description="Acidic residues" evidence="7">
    <location>
        <begin position="384"/>
        <end position="408"/>
    </location>
</feature>
<dbReference type="PRINTS" id="PR00031">
    <property type="entry name" value="HTHREPRESSR"/>
</dbReference>
<evidence type="ECO:0000256" key="5">
    <source>
        <dbReference type="PROSITE-ProRule" id="PRU00108"/>
    </source>
</evidence>
<keyword evidence="3 5" id="KW-0371">Homeobox</keyword>
<dbReference type="PROSITE" id="PS00027">
    <property type="entry name" value="HOMEOBOX_1"/>
    <property type="match status" value="1"/>
</dbReference>
<evidence type="ECO:0000256" key="7">
    <source>
        <dbReference type="SAM" id="MobiDB-lite"/>
    </source>
</evidence>
<feature type="region of interest" description="Disordered" evidence="7">
    <location>
        <begin position="87"/>
        <end position="164"/>
    </location>
</feature>
<feature type="domain" description="Homeobox" evidence="8">
    <location>
        <begin position="309"/>
        <end position="369"/>
    </location>
</feature>
<feature type="non-terminal residue" evidence="9">
    <location>
        <position position="1"/>
    </location>
</feature>
<dbReference type="Pfam" id="PF00046">
    <property type="entry name" value="Homeodomain"/>
    <property type="match status" value="1"/>
</dbReference>
<dbReference type="InterPro" id="IPR020479">
    <property type="entry name" value="HD_metazoa"/>
</dbReference>
<keyword evidence="2 5" id="KW-0238">DNA-binding</keyword>
<dbReference type="FunFam" id="1.10.10.60:FF:000067">
    <property type="entry name" value="NK6 homeobox 1"/>
    <property type="match status" value="1"/>
</dbReference>
<feature type="compositionally biased region" description="Low complexity" evidence="7">
    <location>
        <begin position="115"/>
        <end position="125"/>
    </location>
</feature>
<name>A0A1J1IGD2_9DIPT</name>
<accession>A0A1J1IGD2</accession>
<dbReference type="CDD" id="cd00086">
    <property type="entry name" value="homeodomain"/>
    <property type="match status" value="1"/>
</dbReference>
<dbReference type="Gene3D" id="1.10.10.60">
    <property type="entry name" value="Homeodomain-like"/>
    <property type="match status" value="1"/>
</dbReference>
<gene>
    <name evidence="9" type="ORF">CLUMA_CG012601</name>
</gene>
<dbReference type="InterPro" id="IPR001356">
    <property type="entry name" value="HD"/>
</dbReference>
<feature type="compositionally biased region" description="Polar residues" evidence="7">
    <location>
        <begin position="136"/>
        <end position="151"/>
    </location>
</feature>
<evidence type="ECO:0000256" key="3">
    <source>
        <dbReference type="ARBA" id="ARBA00023155"/>
    </source>
</evidence>
<dbReference type="GO" id="GO:0000981">
    <property type="term" value="F:DNA-binding transcription factor activity, RNA polymerase II-specific"/>
    <property type="evidence" value="ECO:0007669"/>
    <property type="project" value="InterPro"/>
</dbReference>
<evidence type="ECO:0000256" key="1">
    <source>
        <dbReference type="ARBA" id="ARBA00004123"/>
    </source>
</evidence>